<feature type="compositionally biased region" description="Basic residues" evidence="1">
    <location>
        <begin position="71"/>
        <end position="80"/>
    </location>
</feature>
<sequence>MVLGSMADQLDEKTTVQSNVQTGRPIRDRQKVIRSGYVDTVKSLELVVAPEFVADSDSEGADPTHFTGPHSGRRKPVKPRKASLKQTAARPQIAPLFATLGIVDEPISPQRATQKPVVTVVSYTSEATPISIAWPSVKLAINVPAGQRFPILVDFDMQKLKSHIERGKVCRLKTTDQWATLNAEFGSTIRRDHLLSVEDLADVAGIRREISEDGSIYVDVDSLNNVASLNKDFRLVHPDVVIHTRGRASATPKGFLDLPAEIRNQIYSYLFLAEDRRIRFCGAGVPETHGGREVLVRHSSAFLRTCQQINAEGGAVLYGANEFIFERCFSIRGRWFESKWKQIGYEDVERFLTTIGMYNLSCLRSIVLYLDDGGIDQSTRDDRRFVYDRNLLCSFQILGTRCENLEALEIFLNPRRKICNKDVMFIESLKCIRNLKCLVFRDKHPHAVTRPIPYKIDEGVLRDLQRAMLCARAQLSINGLVTDERERGKLESRARYDQATQGLLFDQENWKLP</sequence>
<gene>
    <name evidence="2" type="ORF">GP486_000712</name>
</gene>
<evidence type="ECO:0000313" key="3">
    <source>
        <dbReference type="Proteomes" id="UP000750711"/>
    </source>
</evidence>
<feature type="region of interest" description="Disordered" evidence="1">
    <location>
        <begin position="1"/>
        <end position="23"/>
    </location>
</feature>
<name>A0A9P8LI18_9PEZI</name>
<reference evidence="2" key="1">
    <citation type="submission" date="2021-03" db="EMBL/GenBank/DDBJ databases">
        <title>Comparative genomics and phylogenomic investigation of the class Geoglossomycetes provide insights into ecological specialization and systematics.</title>
        <authorList>
            <person name="Melie T."/>
            <person name="Pirro S."/>
            <person name="Miller A.N."/>
            <person name="Quandt A."/>
        </authorList>
    </citation>
    <scope>NUCLEOTIDE SEQUENCE</scope>
    <source>
        <strain evidence="2">CAQ_001_2017</strain>
    </source>
</reference>
<evidence type="ECO:0000256" key="1">
    <source>
        <dbReference type="SAM" id="MobiDB-lite"/>
    </source>
</evidence>
<keyword evidence="3" id="KW-1185">Reference proteome</keyword>
<dbReference type="PANTHER" id="PTHR42085">
    <property type="entry name" value="F-BOX DOMAIN-CONTAINING PROTEIN"/>
    <property type="match status" value="1"/>
</dbReference>
<dbReference type="PANTHER" id="PTHR42085:SF1">
    <property type="entry name" value="F-BOX DOMAIN-CONTAINING PROTEIN"/>
    <property type="match status" value="1"/>
</dbReference>
<feature type="region of interest" description="Disordered" evidence="1">
    <location>
        <begin position="56"/>
        <end position="80"/>
    </location>
</feature>
<dbReference type="AlphaFoldDB" id="A0A9P8LI18"/>
<evidence type="ECO:0000313" key="2">
    <source>
        <dbReference type="EMBL" id="KAH0565882.1"/>
    </source>
</evidence>
<protein>
    <submittedName>
        <fullName evidence="2">Uncharacterized protein</fullName>
    </submittedName>
</protein>
<dbReference type="EMBL" id="JAGHQM010000052">
    <property type="protein sequence ID" value="KAH0565882.1"/>
    <property type="molecule type" value="Genomic_DNA"/>
</dbReference>
<dbReference type="Proteomes" id="UP000750711">
    <property type="component" value="Unassembled WGS sequence"/>
</dbReference>
<proteinExistence type="predicted"/>
<comment type="caution">
    <text evidence="2">The sequence shown here is derived from an EMBL/GenBank/DDBJ whole genome shotgun (WGS) entry which is preliminary data.</text>
</comment>
<accession>A0A9P8LI18</accession>
<organism evidence="2 3">
    <name type="scientific">Trichoglossum hirsutum</name>
    <dbReference type="NCBI Taxonomy" id="265104"/>
    <lineage>
        <taxon>Eukaryota</taxon>
        <taxon>Fungi</taxon>
        <taxon>Dikarya</taxon>
        <taxon>Ascomycota</taxon>
        <taxon>Pezizomycotina</taxon>
        <taxon>Geoglossomycetes</taxon>
        <taxon>Geoglossales</taxon>
        <taxon>Geoglossaceae</taxon>
        <taxon>Trichoglossum</taxon>
    </lineage>
</organism>
<dbReference type="InterPro" id="IPR038883">
    <property type="entry name" value="AN11006-like"/>
</dbReference>